<dbReference type="AlphaFoldDB" id="A0A917J060"/>
<evidence type="ECO:0000313" key="7">
    <source>
        <dbReference type="Proteomes" id="UP000627292"/>
    </source>
</evidence>
<feature type="chain" id="PRO_5036903629" evidence="4">
    <location>
        <begin position="39"/>
        <end position="732"/>
    </location>
</feature>
<evidence type="ECO:0000259" key="5">
    <source>
        <dbReference type="Pfam" id="PF14905"/>
    </source>
</evidence>
<dbReference type="EMBL" id="BMIB01000003">
    <property type="protein sequence ID" value="GGH73160.1"/>
    <property type="molecule type" value="Genomic_DNA"/>
</dbReference>
<dbReference type="InterPro" id="IPR041700">
    <property type="entry name" value="OMP_b-brl_3"/>
</dbReference>
<keyword evidence="2" id="KW-0472">Membrane</keyword>
<reference evidence="6" key="1">
    <citation type="journal article" date="2014" name="Int. J. Syst. Evol. Microbiol.">
        <title>Complete genome sequence of Corynebacterium casei LMG S-19264T (=DSM 44701T), isolated from a smear-ripened cheese.</title>
        <authorList>
            <consortium name="US DOE Joint Genome Institute (JGI-PGF)"/>
            <person name="Walter F."/>
            <person name="Albersmeier A."/>
            <person name="Kalinowski J."/>
            <person name="Ruckert C."/>
        </authorList>
    </citation>
    <scope>NUCLEOTIDE SEQUENCE</scope>
    <source>
        <strain evidence="6">CGMCC 1.15290</strain>
    </source>
</reference>
<protein>
    <submittedName>
        <fullName evidence="6">TonB-dependent receptor</fullName>
    </submittedName>
</protein>
<organism evidence="6 7">
    <name type="scientific">Filimonas zeae</name>
    <dbReference type="NCBI Taxonomy" id="1737353"/>
    <lineage>
        <taxon>Bacteria</taxon>
        <taxon>Pseudomonadati</taxon>
        <taxon>Bacteroidota</taxon>
        <taxon>Chitinophagia</taxon>
        <taxon>Chitinophagales</taxon>
        <taxon>Chitinophagaceae</taxon>
        <taxon>Filimonas</taxon>
    </lineage>
</organism>
<dbReference type="PANTHER" id="PTHR40980:SF4">
    <property type="entry name" value="TONB-DEPENDENT RECEPTOR-LIKE BETA-BARREL DOMAIN-CONTAINING PROTEIN"/>
    <property type="match status" value="1"/>
</dbReference>
<dbReference type="InterPro" id="IPR037066">
    <property type="entry name" value="Plug_dom_sf"/>
</dbReference>
<reference evidence="6" key="2">
    <citation type="submission" date="2020-09" db="EMBL/GenBank/DDBJ databases">
        <authorList>
            <person name="Sun Q."/>
            <person name="Zhou Y."/>
        </authorList>
    </citation>
    <scope>NUCLEOTIDE SEQUENCE</scope>
    <source>
        <strain evidence="6">CGMCC 1.15290</strain>
    </source>
</reference>
<gene>
    <name evidence="6" type="ORF">GCM10011379_34370</name>
</gene>
<dbReference type="Gene3D" id="2.40.170.20">
    <property type="entry name" value="TonB-dependent receptor, beta-barrel domain"/>
    <property type="match status" value="1"/>
</dbReference>
<keyword evidence="6" id="KW-0675">Receptor</keyword>
<keyword evidence="7" id="KW-1185">Reference proteome</keyword>
<evidence type="ECO:0000256" key="3">
    <source>
        <dbReference type="ARBA" id="ARBA00023237"/>
    </source>
</evidence>
<dbReference type="GO" id="GO:0009279">
    <property type="term" value="C:cell outer membrane"/>
    <property type="evidence" value="ECO:0007669"/>
    <property type="project" value="UniProtKB-SubCell"/>
</dbReference>
<dbReference type="Proteomes" id="UP000627292">
    <property type="component" value="Unassembled WGS sequence"/>
</dbReference>
<dbReference type="PANTHER" id="PTHR40980">
    <property type="entry name" value="PLUG DOMAIN-CONTAINING PROTEIN"/>
    <property type="match status" value="1"/>
</dbReference>
<dbReference type="InterPro" id="IPR036942">
    <property type="entry name" value="Beta-barrel_TonB_sf"/>
</dbReference>
<evidence type="ECO:0000256" key="1">
    <source>
        <dbReference type="ARBA" id="ARBA00004442"/>
    </source>
</evidence>
<proteinExistence type="predicted"/>
<evidence type="ECO:0000256" key="2">
    <source>
        <dbReference type="ARBA" id="ARBA00023136"/>
    </source>
</evidence>
<dbReference type="Pfam" id="PF14905">
    <property type="entry name" value="OMP_b-brl_3"/>
    <property type="match status" value="1"/>
</dbReference>
<comment type="subcellular location">
    <subcellularLocation>
        <location evidence="1">Cell outer membrane</location>
    </subcellularLocation>
</comment>
<keyword evidence="3" id="KW-0998">Cell outer membrane</keyword>
<name>A0A917J060_9BACT</name>
<evidence type="ECO:0000313" key="6">
    <source>
        <dbReference type="EMBL" id="GGH73160.1"/>
    </source>
</evidence>
<comment type="caution">
    <text evidence="6">The sequence shown here is derived from an EMBL/GenBank/DDBJ whole genome shotgun (WGS) entry which is preliminary data.</text>
</comment>
<evidence type="ECO:0000256" key="4">
    <source>
        <dbReference type="SAM" id="SignalP"/>
    </source>
</evidence>
<dbReference type="Gene3D" id="2.170.130.10">
    <property type="entry name" value="TonB-dependent receptor, plug domain"/>
    <property type="match status" value="1"/>
</dbReference>
<keyword evidence="4" id="KW-0732">Signal</keyword>
<feature type="domain" description="Outer membrane protein beta-barrel" evidence="5">
    <location>
        <begin position="311"/>
        <end position="712"/>
    </location>
</feature>
<sequence>MVATMCIGFVCKRTFTQAVYTAAILLSGGVAACSTVQAQEMTGDTLQGVKVTAGRRLLEAKKGKLVLNVDKSTAAAGSSAFDVLQRAPGISVDQNDHILLKGAGGVNVLLDGKMTYMSAQQLANVLKGMPAENIASIEIITMPGAEFDAAGNAGVINIITKKSNRPGYAVQLSSSLGAGHYLLHNQQITGNLRLQKMNFFGTLGYNQRKTFNTRSAGNSFETDTDTVYLSRLSLEPWLSRFYTYKAGADWYISNKHQLGFLYNGSLDDWSKDAGATTLLSSGGKTIQTIENRSVAIEPYYNNAFNLNYAYKYDTTGKKISVDADYISYRNHSDGFLANQSYNSNGMPDDVYQELRFRQPSYIKIRSVKADADWPMPVAHFKAGVKHAAVAIDNQFRYDSLLNHAYTPAESLSDYFQYTERISAAYASAERSFGKTAIAMGVRVEHTYTKGQAIHAGITTERNYTNLFPSFSVEQPFHNRHSLSFSLSRRINRPSYAELNPVRWYADKYSYYTGNPTLRPELTWLFALSYTLMNKYTATLSYNRLNHFISQTVVTDNVTGTVARQNANFSHQNRWDLLLLAPLRVATFWNLTATANPSYTAYPVMQKRGALQKSRIALALGLNQVFTLPAGIVLELNGRYSSGELTGIFFTSSYGMLDGGIKKSFLKNRFDLKLSFSDAFHTNRFKGYSVSDLSFYNYHFISDTRRVFITAVYRLGGKVNGVQNRLTDEQKRL</sequence>
<feature type="signal peptide" evidence="4">
    <location>
        <begin position="1"/>
        <end position="38"/>
    </location>
</feature>
<accession>A0A917J060</accession>
<dbReference type="SUPFAM" id="SSF56935">
    <property type="entry name" value="Porins"/>
    <property type="match status" value="1"/>
</dbReference>